<dbReference type="GO" id="GO:0055085">
    <property type="term" value="P:transmembrane transport"/>
    <property type="evidence" value="ECO:0007669"/>
    <property type="project" value="InterPro"/>
</dbReference>
<evidence type="ECO:0000313" key="9">
    <source>
        <dbReference type="EMBL" id="HJB29049.1"/>
    </source>
</evidence>
<dbReference type="Gene3D" id="1.10.3720.10">
    <property type="entry name" value="MetI-like"/>
    <property type="match status" value="1"/>
</dbReference>
<feature type="transmembrane region" description="Helical" evidence="7">
    <location>
        <begin position="244"/>
        <end position="265"/>
    </location>
</feature>
<evidence type="ECO:0000256" key="1">
    <source>
        <dbReference type="ARBA" id="ARBA00004651"/>
    </source>
</evidence>
<organism evidence="9 10">
    <name type="scientific">Candidatus Blautia faecavium</name>
    <dbReference type="NCBI Taxonomy" id="2838487"/>
    <lineage>
        <taxon>Bacteria</taxon>
        <taxon>Bacillati</taxon>
        <taxon>Bacillota</taxon>
        <taxon>Clostridia</taxon>
        <taxon>Lachnospirales</taxon>
        <taxon>Lachnospiraceae</taxon>
        <taxon>Blautia</taxon>
    </lineage>
</organism>
<dbReference type="PROSITE" id="PS50928">
    <property type="entry name" value="ABC_TM1"/>
    <property type="match status" value="1"/>
</dbReference>
<feature type="transmembrane region" description="Helical" evidence="7">
    <location>
        <begin position="75"/>
        <end position="97"/>
    </location>
</feature>
<evidence type="ECO:0000256" key="5">
    <source>
        <dbReference type="ARBA" id="ARBA00022989"/>
    </source>
</evidence>
<evidence type="ECO:0000256" key="4">
    <source>
        <dbReference type="ARBA" id="ARBA00022692"/>
    </source>
</evidence>
<evidence type="ECO:0000259" key="8">
    <source>
        <dbReference type="PROSITE" id="PS50928"/>
    </source>
</evidence>
<dbReference type="Proteomes" id="UP000823842">
    <property type="component" value="Unassembled WGS sequence"/>
</dbReference>
<dbReference type="InterPro" id="IPR000515">
    <property type="entry name" value="MetI-like"/>
</dbReference>
<dbReference type="PANTHER" id="PTHR43744:SF8">
    <property type="entry name" value="SN-GLYCEROL-3-PHOSPHATE TRANSPORT SYSTEM PERMEASE PROTEIN UGPE"/>
    <property type="match status" value="1"/>
</dbReference>
<keyword evidence="6 7" id="KW-0472">Membrane</keyword>
<keyword evidence="2 7" id="KW-0813">Transport</keyword>
<reference evidence="9" key="1">
    <citation type="journal article" date="2021" name="PeerJ">
        <title>Extensive microbial diversity within the chicken gut microbiome revealed by metagenomics and culture.</title>
        <authorList>
            <person name="Gilroy R."/>
            <person name="Ravi A."/>
            <person name="Getino M."/>
            <person name="Pursley I."/>
            <person name="Horton D.L."/>
            <person name="Alikhan N.F."/>
            <person name="Baker D."/>
            <person name="Gharbi K."/>
            <person name="Hall N."/>
            <person name="Watson M."/>
            <person name="Adriaenssens E.M."/>
            <person name="Foster-Nyarko E."/>
            <person name="Jarju S."/>
            <person name="Secka A."/>
            <person name="Antonio M."/>
            <person name="Oren A."/>
            <person name="Chaudhuri R.R."/>
            <person name="La Ragione R."/>
            <person name="Hildebrand F."/>
            <person name="Pallen M.J."/>
        </authorList>
    </citation>
    <scope>NUCLEOTIDE SEQUENCE</scope>
    <source>
        <strain evidence="9">ChiSjej1B19-5720</strain>
    </source>
</reference>
<dbReference type="PANTHER" id="PTHR43744">
    <property type="entry name" value="ABC TRANSPORTER PERMEASE PROTEIN MG189-RELATED-RELATED"/>
    <property type="match status" value="1"/>
</dbReference>
<dbReference type="CDD" id="cd06261">
    <property type="entry name" value="TM_PBP2"/>
    <property type="match status" value="1"/>
</dbReference>
<dbReference type="EMBL" id="DWYZ01000178">
    <property type="protein sequence ID" value="HJB29049.1"/>
    <property type="molecule type" value="Genomic_DNA"/>
</dbReference>
<feature type="transmembrane region" description="Helical" evidence="7">
    <location>
        <begin position="109"/>
        <end position="130"/>
    </location>
</feature>
<dbReference type="Pfam" id="PF00528">
    <property type="entry name" value="BPD_transp_1"/>
    <property type="match status" value="1"/>
</dbReference>
<dbReference type="GO" id="GO:0005886">
    <property type="term" value="C:plasma membrane"/>
    <property type="evidence" value="ECO:0007669"/>
    <property type="project" value="UniProtKB-SubCell"/>
</dbReference>
<evidence type="ECO:0000256" key="3">
    <source>
        <dbReference type="ARBA" id="ARBA00022475"/>
    </source>
</evidence>
<feature type="transmembrane region" description="Helical" evidence="7">
    <location>
        <begin position="12"/>
        <end position="36"/>
    </location>
</feature>
<comment type="caution">
    <text evidence="9">The sequence shown here is derived from an EMBL/GenBank/DDBJ whole genome shotgun (WGS) entry which is preliminary data.</text>
</comment>
<evidence type="ECO:0000256" key="7">
    <source>
        <dbReference type="RuleBase" id="RU363032"/>
    </source>
</evidence>
<evidence type="ECO:0000256" key="6">
    <source>
        <dbReference type="ARBA" id="ARBA00023136"/>
    </source>
</evidence>
<accession>A0A9D2LU32</accession>
<comment type="subcellular location">
    <subcellularLocation>
        <location evidence="1 7">Cell membrane</location>
        <topology evidence="1 7">Multi-pass membrane protein</topology>
    </subcellularLocation>
</comment>
<evidence type="ECO:0000313" key="10">
    <source>
        <dbReference type="Proteomes" id="UP000823842"/>
    </source>
</evidence>
<sequence length="280" mass="31273">MKRGKNKSINVFLTVLTVFITVIILIPFIWLVILSFKTNTQIMNEPFALPETFSLENYRTALDVLPLFSMYKNTFIIAAATEILCLFVTFMGAFALTRLEYKSKKLQNGIYLFLISGLMIPIYILLFPIYRINIELNLVGSYISVILPLAASSISFNILMFAGFMKGFPSDLEEAAIIDGCSLPRLCLKVTLPLLKPVLTTVAVFNLLYVWNEFPLEVTLIQDPAMRTISMGVSMFRGQYSIDYGGLVAGTLIILIPQLVFYGIFQKNLVEGITAGAVKG</sequence>
<proteinExistence type="inferred from homology"/>
<keyword evidence="5 7" id="KW-1133">Transmembrane helix</keyword>
<dbReference type="InterPro" id="IPR035906">
    <property type="entry name" value="MetI-like_sf"/>
</dbReference>
<evidence type="ECO:0000256" key="2">
    <source>
        <dbReference type="ARBA" id="ARBA00022448"/>
    </source>
</evidence>
<feature type="transmembrane region" description="Helical" evidence="7">
    <location>
        <begin position="142"/>
        <end position="165"/>
    </location>
</feature>
<feature type="domain" description="ABC transmembrane type-1" evidence="8">
    <location>
        <begin position="71"/>
        <end position="265"/>
    </location>
</feature>
<comment type="similarity">
    <text evidence="7">Belongs to the binding-protein-dependent transport system permease family.</text>
</comment>
<keyword evidence="4 7" id="KW-0812">Transmembrane</keyword>
<name>A0A9D2LU32_9FIRM</name>
<protein>
    <submittedName>
        <fullName evidence="9">Carbohydrate ABC transporter permease</fullName>
    </submittedName>
</protein>
<keyword evidence="3" id="KW-1003">Cell membrane</keyword>
<dbReference type="SUPFAM" id="SSF161098">
    <property type="entry name" value="MetI-like"/>
    <property type="match status" value="1"/>
</dbReference>
<reference evidence="9" key="2">
    <citation type="submission" date="2021-04" db="EMBL/GenBank/DDBJ databases">
        <authorList>
            <person name="Gilroy R."/>
        </authorList>
    </citation>
    <scope>NUCLEOTIDE SEQUENCE</scope>
    <source>
        <strain evidence="9">ChiSjej1B19-5720</strain>
    </source>
</reference>
<dbReference type="AlphaFoldDB" id="A0A9D2LU32"/>
<gene>
    <name evidence="9" type="ORF">IAA06_09705</name>
</gene>